<dbReference type="GO" id="GO:0008843">
    <property type="term" value="F:endochitinase activity"/>
    <property type="evidence" value="ECO:0007669"/>
    <property type="project" value="UniProtKB-EC"/>
</dbReference>
<feature type="compositionally biased region" description="Basic and acidic residues" evidence="9">
    <location>
        <begin position="289"/>
        <end position="298"/>
    </location>
</feature>
<evidence type="ECO:0000256" key="9">
    <source>
        <dbReference type="SAM" id="MobiDB-lite"/>
    </source>
</evidence>
<dbReference type="GO" id="GO:0006032">
    <property type="term" value="P:chitin catabolic process"/>
    <property type="evidence" value="ECO:0007669"/>
    <property type="project" value="UniProtKB-KW"/>
</dbReference>
<evidence type="ECO:0000313" key="12">
    <source>
        <dbReference type="EMBL" id="KAJ1966455.1"/>
    </source>
</evidence>
<dbReference type="PANTHER" id="PTHR11177">
    <property type="entry name" value="CHITINASE"/>
    <property type="match status" value="1"/>
</dbReference>
<comment type="caution">
    <text evidence="12">The sequence shown here is derived from an EMBL/GenBank/DDBJ whole genome shotgun (WGS) entry which is preliminary data.</text>
</comment>
<dbReference type="OrthoDB" id="73875at2759"/>
<evidence type="ECO:0000256" key="3">
    <source>
        <dbReference type="ARBA" id="ARBA00023024"/>
    </source>
</evidence>
<comment type="catalytic activity">
    <reaction evidence="1">
        <text>Random endo-hydrolysis of N-acetyl-beta-D-glucosaminide (1-&gt;4)-beta-linkages in chitin and chitodextrins.</text>
        <dbReference type="EC" id="3.2.1.14"/>
    </reaction>
</comment>
<evidence type="ECO:0000313" key="13">
    <source>
        <dbReference type="Proteomes" id="UP001150925"/>
    </source>
</evidence>
<feature type="domain" description="GH18" evidence="11">
    <location>
        <begin position="28"/>
        <end position="407"/>
    </location>
</feature>
<comment type="similarity">
    <text evidence="8">Belongs to the glycosyl hydrolase 18 family.</text>
</comment>
<dbReference type="SUPFAM" id="SSF51445">
    <property type="entry name" value="(Trans)glycosidases"/>
    <property type="match status" value="1"/>
</dbReference>
<protein>
    <recommendedName>
        <fullName evidence="11">GH18 domain-containing protein</fullName>
    </recommendedName>
</protein>
<dbReference type="Pfam" id="PF00704">
    <property type="entry name" value="Glyco_hydro_18"/>
    <property type="match status" value="1"/>
</dbReference>
<name>A0A9W8AQE2_9FUNG</name>
<keyword evidence="5 7" id="KW-0326">Glycosidase</keyword>
<keyword evidence="4" id="KW-0119">Carbohydrate metabolism</keyword>
<feature type="compositionally biased region" description="Polar residues" evidence="9">
    <location>
        <begin position="424"/>
        <end position="457"/>
    </location>
</feature>
<keyword evidence="3" id="KW-0146">Chitin degradation</keyword>
<dbReference type="EMBL" id="JANBPY010000510">
    <property type="protein sequence ID" value="KAJ1966455.1"/>
    <property type="molecule type" value="Genomic_DNA"/>
</dbReference>
<dbReference type="PROSITE" id="PS01095">
    <property type="entry name" value="GH18_1"/>
    <property type="match status" value="1"/>
</dbReference>
<evidence type="ECO:0000256" key="4">
    <source>
        <dbReference type="ARBA" id="ARBA00023277"/>
    </source>
</evidence>
<evidence type="ECO:0000259" key="11">
    <source>
        <dbReference type="PROSITE" id="PS51910"/>
    </source>
</evidence>
<dbReference type="InterPro" id="IPR029070">
    <property type="entry name" value="Chitinase_insertion_sf"/>
</dbReference>
<organism evidence="12 13">
    <name type="scientific">Dispira parvispora</name>
    <dbReference type="NCBI Taxonomy" id="1520584"/>
    <lineage>
        <taxon>Eukaryota</taxon>
        <taxon>Fungi</taxon>
        <taxon>Fungi incertae sedis</taxon>
        <taxon>Zoopagomycota</taxon>
        <taxon>Kickxellomycotina</taxon>
        <taxon>Dimargaritomycetes</taxon>
        <taxon>Dimargaritales</taxon>
        <taxon>Dimargaritaceae</taxon>
        <taxon>Dispira</taxon>
    </lineage>
</organism>
<dbReference type="InterPro" id="IPR011583">
    <property type="entry name" value="Chitinase_II/V-like_cat"/>
</dbReference>
<dbReference type="Gene3D" id="3.20.20.80">
    <property type="entry name" value="Glycosidases"/>
    <property type="match status" value="1"/>
</dbReference>
<keyword evidence="10" id="KW-0732">Signal</keyword>
<evidence type="ECO:0000256" key="2">
    <source>
        <dbReference type="ARBA" id="ARBA00022801"/>
    </source>
</evidence>
<feature type="compositionally biased region" description="Polar residues" evidence="9">
    <location>
        <begin position="464"/>
        <end position="476"/>
    </location>
</feature>
<evidence type="ECO:0000256" key="1">
    <source>
        <dbReference type="ARBA" id="ARBA00000822"/>
    </source>
</evidence>
<feature type="region of interest" description="Disordered" evidence="9">
    <location>
        <begin position="405"/>
        <end position="476"/>
    </location>
</feature>
<feature type="chain" id="PRO_5040853765" description="GH18 domain-containing protein" evidence="10">
    <location>
        <begin position="28"/>
        <end position="476"/>
    </location>
</feature>
<evidence type="ECO:0000256" key="6">
    <source>
        <dbReference type="ARBA" id="ARBA00023326"/>
    </source>
</evidence>
<dbReference type="InterPro" id="IPR001223">
    <property type="entry name" value="Glyco_hydro18_cat"/>
</dbReference>
<dbReference type="PROSITE" id="PS51910">
    <property type="entry name" value="GH18_2"/>
    <property type="match status" value="1"/>
</dbReference>
<dbReference type="AlphaFoldDB" id="A0A9W8AQE2"/>
<keyword evidence="13" id="KW-1185">Reference proteome</keyword>
<dbReference type="Proteomes" id="UP001150925">
    <property type="component" value="Unassembled WGS sequence"/>
</dbReference>
<evidence type="ECO:0000256" key="10">
    <source>
        <dbReference type="SAM" id="SignalP"/>
    </source>
</evidence>
<reference evidence="12" key="1">
    <citation type="submission" date="2022-07" db="EMBL/GenBank/DDBJ databases">
        <title>Phylogenomic reconstructions and comparative analyses of Kickxellomycotina fungi.</title>
        <authorList>
            <person name="Reynolds N.K."/>
            <person name="Stajich J.E."/>
            <person name="Barry K."/>
            <person name="Grigoriev I.V."/>
            <person name="Crous P."/>
            <person name="Smith M.E."/>
        </authorList>
    </citation>
    <scope>NUCLEOTIDE SEQUENCE</scope>
    <source>
        <strain evidence="12">RSA 1196</strain>
    </source>
</reference>
<evidence type="ECO:0000256" key="7">
    <source>
        <dbReference type="RuleBase" id="RU000489"/>
    </source>
</evidence>
<dbReference type="Gene3D" id="3.10.50.10">
    <property type="match status" value="1"/>
</dbReference>
<dbReference type="GO" id="GO:0000272">
    <property type="term" value="P:polysaccharide catabolic process"/>
    <property type="evidence" value="ECO:0007669"/>
    <property type="project" value="UniProtKB-KW"/>
</dbReference>
<evidence type="ECO:0000256" key="5">
    <source>
        <dbReference type="ARBA" id="ARBA00023295"/>
    </source>
</evidence>
<dbReference type="PANTHER" id="PTHR11177:SF392">
    <property type="entry name" value="HAP41P"/>
    <property type="match status" value="1"/>
</dbReference>
<dbReference type="InterPro" id="IPR050314">
    <property type="entry name" value="Glycosyl_Hydrlase_18"/>
</dbReference>
<feature type="signal peptide" evidence="10">
    <location>
        <begin position="1"/>
        <end position="27"/>
    </location>
</feature>
<dbReference type="GO" id="GO:0008061">
    <property type="term" value="F:chitin binding"/>
    <property type="evidence" value="ECO:0007669"/>
    <property type="project" value="InterPro"/>
</dbReference>
<dbReference type="SMART" id="SM00636">
    <property type="entry name" value="Glyco_18"/>
    <property type="match status" value="1"/>
</dbReference>
<gene>
    <name evidence="12" type="ORF">IWQ62_002422</name>
</gene>
<feature type="region of interest" description="Disordered" evidence="9">
    <location>
        <begin position="277"/>
        <end position="308"/>
    </location>
</feature>
<evidence type="ECO:0000256" key="8">
    <source>
        <dbReference type="RuleBase" id="RU004453"/>
    </source>
</evidence>
<dbReference type="InterPro" id="IPR001579">
    <property type="entry name" value="Glyco_hydro_18_chit_AS"/>
</dbReference>
<dbReference type="GO" id="GO:0005576">
    <property type="term" value="C:extracellular region"/>
    <property type="evidence" value="ECO:0007669"/>
    <property type="project" value="TreeGrafter"/>
</dbReference>
<dbReference type="SUPFAM" id="SSF54556">
    <property type="entry name" value="Chitinase insertion domain"/>
    <property type="match status" value="1"/>
</dbReference>
<keyword evidence="2 7" id="KW-0378">Hydrolase</keyword>
<dbReference type="InterPro" id="IPR017853">
    <property type="entry name" value="GH"/>
</dbReference>
<proteinExistence type="inferred from homology"/>
<sequence>MFSRISIPSLVILATALLATLTTVVDSEVVSVYYPDWRQKDMPVDKIPFEKITHLNYAFALLDKSYAVSFTSQDLLKQVVAKAKKSQVKVILSVGGWSGSQYFSSMAKSPDSRKKAIDGMVNAVSEYQLDGLDVDWEYPGRKGSECNEEPDIQNDSKNLLLLLQELRKALDTKFGAGKILITMAVRVEPFDGPNGPLTDVSEYGKVLDYINVMAYDIYGGWSETTGANAPFNYDSKNADQVKYSFVQSIEAWTKAKFPADRIVAGLAAYGRAMSTTSPMDGKSQNMKRKAMDYTRGDSDDSNEQPSCAKDPAVYSGVWKYRSLISQGIVDKNNKTSPDWTYHWDNVTQTPWLYNEKNKTMISYDDIYSLGIKAQYAIEKQLAGVMMWEITQDNGDLIESVQIVRGDSGGSVENPTVLGNECGDSETSYSELPNSKSGNDTALNPALPNSENAEQQIIQDDEKGNNTASNPILPQSE</sequence>
<accession>A0A9W8AQE2</accession>
<keyword evidence="6" id="KW-0624">Polysaccharide degradation</keyword>